<sequence length="1026" mass="117431">MNFYNLALGIANGNRETLEYCCRIDYISGMRVYLSSTEFRSRTSMMIPDAKKGNWFSFTSPYLKNGKQIQINDIHATGKFFEDLSRCQTIADLILATSGEINNVETFKISLEIIRLRASTIPFENPFKHNLNQATTRVINLCKEFFTLKNGGISSRSPFFPLDGDGMVMPSTPSAHFTDKDLLDWASSLSPEQKEKVLFFDFNNYPMLTEEIPLKIKLIFPNLSLVCFGALPDSMCDVTLMGDLKLEEVEGDYIEKEGKGKEKEVWSEEKGEFYFPDVHKRKSSYLLKNPCVKKQKLDDGDSEKTKKEVDSEKKPDVNQLSRPAGIKANRRILASSSEFFNQLFYGGFNEENQKEIVLKDVDPRILELTLDAFFLRTDLEGRELETLFEIYKTAFYLGLHSARALAEAQIIRQLEDPLDRECFAENESEKEKEAEGNSGVERATAVEEIIQKLGQYYLDLGNVFSMEPKNLLKRAIIKFLRNNLFFIHSASYKELFIRFLEANLPLAEMVKNLRVSVSDCENDLDILYDSLWQASLELQGQSFKKILSLCRKHWEKGAFDNSLERHLKCVEVCINMNSPIQIKRILFASLLKAAQVGDGLKNRPRPLIGRKGKGGKEISDKFLAAATCLMKSIKGDFEDPKINTNIKKLFSDRLMVLSNMAVDPEEIQIRAQLAFIASKVNPENKQAHFTYLSLKNPKWDIEKEVDYGESMVQPENALTLLRLVSPPEVSEIDTLDNYATWGASIKDPNVLFLCSVLHYYEEVQNWDKIFETSYLALKYNPECELALSLYGASLIQYAKVKPDQKEDLLSQAKQNLDLSLMHNPKNTIALTYLANWHLAKEEFQQAKDIFKTIKHQTLTTDNFDLIKQLLLGNHEEAEAGLKILRRTLKNKNNQIMDHNWFNLMAILAIKIKDINLLLKFKTFFEDCIDAKIYVPATLFLLNWIYEQKSLIGPVEEEKKKKLIEAGNNVKDQANISKFYRTTLLPTRHPADCSLGNEGSILQILELDEPSPLPDFDLEEFLFSLGQ</sequence>
<reference evidence="3" key="2">
    <citation type="submission" date="2014-09" db="EMBL/GenBank/DDBJ databases">
        <title>Criblamydia sequanensis harbors a mega-plasmid encoding arsenite resistance.</title>
        <authorList>
            <person name="Bertelli C."/>
            <person name="Goesmann A."/>
            <person name="Greub G."/>
        </authorList>
    </citation>
    <scope>NUCLEOTIDE SEQUENCE [LARGE SCALE GENOMIC DNA]</scope>
    <source>
        <strain evidence="3">CRIB-18</strain>
    </source>
</reference>
<dbReference type="CDD" id="cd18186">
    <property type="entry name" value="BTB_POZ_ZBTB_KLHL-like"/>
    <property type="match status" value="1"/>
</dbReference>
<dbReference type="Gene3D" id="3.30.710.10">
    <property type="entry name" value="Potassium Channel Kv1.1, Chain A"/>
    <property type="match status" value="1"/>
</dbReference>
<dbReference type="SUPFAM" id="SSF54695">
    <property type="entry name" value="POZ domain"/>
    <property type="match status" value="1"/>
</dbReference>
<gene>
    <name evidence="3" type="ORF">CSEC_0270</name>
</gene>
<dbReference type="STRING" id="1437425.CSEC_0270"/>
<dbReference type="InterPro" id="IPR011333">
    <property type="entry name" value="SKP1/BTB/POZ_sf"/>
</dbReference>
<protein>
    <recommendedName>
        <fullName evidence="2">BTB domain-containing protein</fullName>
    </recommendedName>
</protein>
<dbReference type="SMART" id="SM00225">
    <property type="entry name" value="BTB"/>
    <property type="match status" value="1"/>
</dbReference>
<comment type="caution">
    <text evidence="3">The sequence shown here is derived from an EMBL/GenBank/DDBJ whole genome shotgun (WGS) entry which is preliminary data.</text>
</comment>
<feature type="compositionally biased region" description="Basic and acidic residues" evidence="1">
    <location>
        <begin position="295"/>
        <end position="316"/>
    </location>
</feature>
<reference evidence="3" key="1">
    <citation type="submission" date="2013-12" db="EMBL/GenBank/DDBJ databases">
        <authorList>
            <person name="Linke B."/>
        </authorList>
    </citation>
    <scope>NUCLEOTIDE SEQUENCE [LARGE SCALE GENOMIC DNA]</scope>
    <source>
        <strain evidence="3">CRIB-18</strain>
    </source>
</reference>
<dbReference type="Gene3D" id="1.25.40.10">
    <property type="entry name" value="Tetratricopeptide repeat domain"/>
    <property type="match status" value="1"/>
</dbReference>
<name>A0A090DVZ6_9BACT</name>
<keyword evidence="4" id="KW-1185">Reference proteome</keyword>
<organism evidence="3 4">
    <name type="scientific">Candidatus Criblamydia sequanensis CRIB-18</name>
    <dbReference type="NCBI Taxonomy" id="1437425"/>
    <lineage>
        <taxon>Bacteria</taxon>
        <taxon>Pseudomonadati</taxon>
        <taxon>Chlamydiota</taxon>
        <taxon>Chlamydiia</taxon>
        <taxon>Parachlamydiales</taxon>
        <taxon>Candidatus Criblamydiaceae</taxon>
        <taxon>Candidatus Criblamydia</taxon>
    </lineage>
</organism>
<feature type="region of interest" description="Disordered" evidence="1">
    <location>
        <begin position="295"/>
        <end position="320"/>
    </location>
</feature>
<feature type="domain" description="BTB" evidence="2">
    <location>
        <begin position="315"/>
        <end position="374"/>
    </location>
</feature>
<dbReference type="RefSeq" id="WP_041016599.1">
    <property type="nucleotide sequence ID" value="NZ_CCEJ010000001.1"/>
</dbReference>
<dbReference type="AlphaFoldDB" id="A0A090DVZ6"/>
<dbReference type="InterPro" id="IPR011990">
    <property type="entry name" value="TPR-like_helical_dom_sf"/>
</dbReference>
<accession>A0A090DVZ6</accession>
<dbReference type="Proteomes" id="UP000031552">
    <property type="component" value="Unassembled WGS sequence"/>
</dbReference>
<dbReference type="Pfam" id="PF00651">
    <property type="entry name" value="BTB"/>
    <property type="match status" value="1"/>
</dbReference>
<proteinExistence type="predicted"/>
<dbReference type="PROSITE" id="PS50097">
    <property type="entry name" value="BTB"/>
    <property type="match status" value="1"/>
</dbReference>
<dbReference type="EMBL" id="CCEJ010000001">
    <property type="protein sequence ID" value="CDR33109.1"/>
    <property type="molecule type" value="Genomic_DNA"/>
</dbReference>
<evidence type="ECO:0000259" key="2">
    <source>
        <dbReference type="PROSITE" id="PS50097"/>
    </source>
</evidence>
<evidence type="ECO:0000313" key="3">
    <source>
        <dbReference type="EMBL" id="CDR33109.1"/>
    </source>
</evidence>
<dbReference type="InterPro" id="IPR000210">
    <property type="entry name" value="BTB/POZ_dom"/>
</dbReference>
<evidence type="ECO:0000313" key="4">
    <source>
        <dbReference type="Proteomes" id="UP000031552"/>
    </source>
</evidence>
<evidence type="ECO:0000256" key="1">
    <source>
        <dbReference type="SAM" id="MobiDB-lite"/>
    </source>
</evidence>